<dbReference type="RefSeq" id="WP_255027748.1">
    <property type="nucleotide sequence ID" value="NZ_JANDHW010000009.1"/>
</dbReference>
<organism evidence="1 2">
    <name type="scientific">Coprobacter tertius</name>
    <dbReference type="NCBI Taxonomy" id="2944915"/>
    <lineage>
        <taxon>Bacteria</taxon>
        <taxon>Pseudomonadati</taxon>
        <taxon>Bacteroidota</taxon>
        <taxon>Bacteroidia</taxon>
        <taxon>Bacteroidales</taxon>
        <taxon>Barnesiellaceae</taxon>
        <taxon>Coprobacter</taxon>
    </lineage>
</organism>
<reference evidence="1 2" key="1">
    <citation type="submission" date="2022-07" db="EMBL/GenBank/DDBJ databases">
        <title>Fecal culturing of patients with breast cancer.</title>
        <authorList>
            <person name="Teng N.M.Y."/>
            <person name="Kiu R."/>
            <person name="Evans R."/>
            <person name="Baker D.J."/>
            <person name="Zenner C."/>
            <person name="Robinson S.D."/>
            <person name="Hall L.J."/>
        </authorList>
    </citation>
    <scope>NUCLEOTIDE SEQUENCE [LARGE SCALE GENOMIC DNA]</scope>
    <source>
        <strain evidence="1 2">LH1063</strain>
    </source>
</reference>
<sequence>MKNGSFWLGLGLGSLLGALAYGFSQSSSAQKMKKDMRRSLRKMGHRAEDFFDDAKEKVWDVGSVAAEKLENKTHDVIKKAKMTKGKIIK</sequence>
<dbReference type="Proteomes" id="UP001205603">
    <property type="component" value="Unassembled WGS sequence"/>
</dbReference>
<evidence type="ECO:0000313" key="2">
    <source>
        <dbReference type="Proteomes" id="UP001205603"/>
    </source>
</evidence>
<proteinExistence type="predicted"/>
<comment type="caution">
    <text evidence="1">The sequence shown here is derived from an EMBL/GenBank/DDBJ whole genome shotgun (WGS) entry which is preliminary data.</text>
</comment>
<evidence type="ECO:0000313" key="1">
    <source>
        <dbReference type="EMBL" id="MCP9612444.1"/>
    </source>
</evidence>
<name>A0ABT1MKB0_9BACT</name>
<accession>A0ABT1MKB0</accession>
<dbReference type="EMBL" id="JANDHW010000009">
    <property type="protein sequence ID" value="MCP9612444.1"/>
    <property type="molecule type" value="Genomic_DNA"/>
</dbReference>
<keyword evidence="2" id="KW-1185">Reference proteome</keyword>
<protein>
    <submittedName>
        <fullName evidence="1">YtxH domain-containing protein</fullName>
    </submittedName>
</protein>
<gene>
    <name evidence="1" type="ORF">NMU02_10110</name>
</gene>